<reference evidence="1" key="1">
    <citation type="submission" date="2014-09" db="EMBL/GenBank/DDBJ databases">
        <authorList>
            <person name="Magalhaes I.L.F."/>
            <person name="Oliveira U."/>
            <person name="Santos F.R."/>
            <person name="Vidigal T.H.D.A."/>
            <person name="Brescovit A.D."/>
            <person name="Santos A.J."/>
        </authorList>
    </citation>
    <scope>NUCLEOTIDE SEQUENCE</scope>
    <source>
        <tissue evidence="1">Shoot tissue taken approximately 20 cm above the soil surface</tissue>
    </source>
</reference>
<dbReference type="EMBL" id="GBRH01212603">
    <property type="protein sequence ID" value="JAD85292.1"/>
    <property type="molecule type" value="Transcribed_RNA"/>
</dbReference>
<accession>A0A0A9DND6</accession>
<reference evidence="1" key="2">
    <citation type="journal article" date="2015" name="Data Brief">
        <title>Shoot transcriptome of the giant reed, Arundo donax.</title>
        <authorList>
            <person name="Barrero R.A."/>
            <person name="Guerrero F.D."/>
            <person name="Moolhuijzen P."/>
            <person name="Goolsby J.A."/>
            <person name="Tidwell J."/>
            <person name="Bellgard S.E."/>
            <person name="Bellgard M.I."/>
        </authorList>
    </citation>
    <scope>NUCLEOTIDE SEQUENCE</scope>
    <source>
        <tissue evidence="1">Shoot tissue taken approximately 20 cm above the soil surface</tissue>
    </source>
</reference>
<evidence type="ECO:0000313" key="1">
    <source>
        <dbReference type="EMBL" id="JAD85292.1"/>
    </source>
</evidence>
<name>A0A0A9DND6_ARUDO</name>
<dbReference type="AlphaFoldDB" id="A0A0A9DND6"/>
<sequence>MHHVVLALLRVGDGQQCEGKQGTDASLGPH</sequence>
<organism evidence="1">
    <name type="scientific">Arundo donax</name>
    <name type="common">Giant reed</name>
    <name type="synonym">Donax arundinaceus</name>
    <dbReference type="NCBI Taxonomy" id="35708"/>
    <lineage>
        <taxon>Eukaryota</taxon>
        <taxon>Viridiplantae</taxon>
        <taxon>Streptophyta</taxon>
        <taxon>Embryophyta</taxon>
        <taxon>Tracheophyta</taxon>
        <taxon>Spermatophyta</taxon>
        <taxon>Magnoliopsida</taxon>
        <taxon>Liliopsida</taxon>
        <taxon>Poales</taxon>
        <taxon>Poaceae</taxon>
        <taxon>PACMAD clade</taxon>
        <taxon>Arundinoideae</taxon>
        <taxon>Arundineae</taxon>
        <taxon>Arundo</taxon>
    </lineage>
</organism>
<protein>
    <submittedName>
        <fullName evidence="1">Uncharacterized protein</fullName>
    </submittedName>
</protein>
<proteinExistence type="predicted"/>